<organism evidence="2">
    <name type="scientific">Arundo donax</name>
    <name type="common">Giant reed</name>
    <name type="synonym">Donax arundinaceus</name>
    <dbReference type="NCBI Taxonomy" id="35708"/>
    <lineage>
        <taxon>Eukaryota</taxon>
        <taxon>Viridiplantae</taxon>
        <taxon>Streptophyta</taxon>
        <taxon>Embryophyta</taxon>
        <taxon>Tracheophyta</taxon>
        <taxon>Spermatophyta</taxon>
        <taxon>Magnoliopsida</taxon>
        <taxon>Liliopsida</taxon>
        <taxon>Poales</taxon>
        <taxon>Poaceae</taxon>
        <taxon>PACMAD clade</taxon>
        <taxon>Arundinoideae</taxon>
        <taxon>Arundineae</taxon>
        <taxon>Arundo</taxon>
    </lineage>
</organism>
<accession>A0A0A9FUD5</accession>
<feature type="region of interest" description="Disordered" evidence="1">
    <location>
        <begin position="21"/>
        <end position="43"/>
    </location>
</feature>
<reference evidence="2" key="2">
    <citation type="journal article" date="2015" name="Data Brief">
        <title>Shoot transcriptome of the giant reed, Arundo donax.</title>
        <authorList>
            <person name="Barrero R.A."/>
            <person name="Guerrero F.D."/>
            <person name="Moolhuijzen P."/>
            <person name="Goolsby J.A."/>
            <person name="Tidwell J."/>
            <person name="Bellgard S.E."/>
            <person name="Bellgard M.I."/>
        </authorList>
    </citation>
    <scope>NUCLEOTIDE SEQUENCE</scope>
    <source>
        <tissue evidence="2">Shoot tissue taken approximately 20 cm above the soil surface</tissue>
    </source>
</reference>
<evidence type="ECO:0000313" key="2">
    <source>
        <dbReference type="EMBL" id="JAE14854.1"/>
    </source>
</evidence>
<sequence>MRHPHLACTGLGPGRWAAQSRPLNRLKGGHPTNYNLWEQVSGS</sequence>
<reference evidence="2" key="1">
    <citation type="submission" date="2014-09" db="EMBL/GenBank/DDBJ databases">
        <authorList>
            <person name="Magalhaes I.L.F."/>
            <person name="Oliveira U."/>
            <person name="Santos F.R."/>
            <person name="Vidigal T.H.D.A."/>
            <person name="Brescovit A.D."/>
            <person name="Santos A.J."/>
        </authorList>
    </citation>
    <scope>NUCLEOTIDE SEQUENCE</scope>
    <source>
        <tissue evidence="2">Shoot tissue taken approximately 20 cm above the soil surface</tissue>
    </source>
</reference>
<feature type="compositionally biased region" description="Polar residues" evidence="1">
    <location>
        <begin position="32"/>
        <end position="43"/>
    </location>
</feature>
<evidence type="ECO:0000256" key="1">
    <source>
        <dbReference type="SAM" id="MobiDB-lite"/>
    </source>
</evidence>
<protein>
    <submittedName>
        <fullName evidence="2">Uncharacterized protein</fullName>
    </submittedName>
</protein>
<dbReference type="AlphaFoldDB" id="A0A0A9FUD5"/>
<dbReference type="EMBL" id="GBRH01183042">
    <property type="protein sequence ID" value="JAE14854.1"/>
    <property type="molecule type" value="Transcribed_RNA"/>
</dbReference>
<proteinExistence type="predicted"/>
<name>A0A0A9FUD5_ARUDO</name>